<proteinExistence type="predicted"/>
<dbReference type="EMBL" id="CM027689">
    <property type="protein sequence ID" value="KAG0515296.1"/>
    <property type="molecule type" value="Genomic_DNA"/>
</dbReference>
<evidence type="ECO:0000313" key="2">
    <source>
        <dbReference type="Proteomes" id="UP000807115"/>
    </source>
</evidence>
<reference evidence="1" key="1">
    <citation type="journal article" date="2019" name="BMC Genomics">
        <title>A new reference genome for Sorghum bicolor reveals high levels of sequence similarity between sweet and grain genotypes: implications for the genetics of sugar metabolism.</title>
        <authorList>
            <person name="Cooper E.A."/>
            <person name="Brenton Z.W."/>
            <person name="Flinn B.S."/>
            <person name="Jenkins J."/>
            <person name="Shu S."/>
            <person name="Flowers D."/>
            <person name="Luo F."/>
            <person name="Wang Y."/>
            <person name="Xia P."/>
            <person name="Barry K."/>
            <person name="Daum C."/>
            <person name="Lipzen A."/>
            <person name="Yoshinaga Y."/>
            <person name="Schmutz J."/>
            <person name="Saski C."/>
            <person name="Vermerris W."/>
            <person name="Kresovich S."/>
        </authorList>
    </citation>
    <scope>NUCLEOTIDE SEQUENCE</scope>
</reference>
<gene>
    <name evidence="1" type="ORF">BDA96_10G266100</name>
</gene>
<organism evidence="1 2">
    <name type="scientific">Sorghum bicolor</name>
    <name type="common">Sorghum</name>
    <name type="synonym">Sorghum vulgare</name>
    <dbReference type="NCBI Taxonomy" id="4558"/>
    <lineage>
        <taxon>Eukaryota</taxon>
        <taxon>Viridiplantae</taxon>
        <taxon>Streptophyta</taxon>
        <taxon>Embryophyta</taxon>
        <taxon>Tracheophyta</taxon>
        <taxon>Spermatophyta</taxon>
        <taxon>Magnoliopsida</taxon>
        <taxon>Liliopsida</taxon>
        <taxon>Poales</taxon>
        <taxon>Poaceae</taxon>
        <taxon>PACMAD clade</taxon>
        <taxon>Panicoideae</taxon>
        <taxon>Andropogonodae</taxon>
        <taxon>Andropogoneae</taxon>
        <taxon>Sorghinae</taxon>
        <taxon>Sorghum</taxon>
    </lineage>
</organism>
<comment type="caution">
    <text evidence="1">The sequence shown here is derived from an EMBL/GenBank/DDBJ whole genome shotgun (WGS) entry which is preliminary data.</text>
</comment>
<dbReference type="Proteomes" id="UP000807115">
    <property type="component" value="Chromosome 10"/>
</dbReference>
<accession>A0A921Q5J6</accession>
<evidence type="ECO:0000313" key="1">
    <source>
        <dbReference type="EMBL" id="KAG0515296.1"/>
    </source>
</evidence>
<reference evidence="1" key="2">
    <citation type="submission" date="2020-10" db="EMBL/GenBank/DDBJ databases">
        <authorList>
            <person name="Cooper E.A."/>
            <person name="Brenton Z.W."/>
            <person name="Flinn B.S."/>
            <person name="Jenkins J."/>
            <person name="Shu S."/>
            <person name="Flowers D."/>
            <person name="Luo F."/>
            <person name="Wang Y."/>
            <person name="Xia P."/>
            <person name="Barry K."/>
            <person name="Daum C."/>
            <person name="Lipzen A."/>
            <person name="Yoshinaga Y."/>
            <person name="Schmutz J."/>
            <person name="Saski C."/>
            <person name="Vermerris W."/>
            <person name="Kresovich S."/>
        </authorList>
    </citation>
    <scope>NUCLEOTIDE SEQUENCE</scope>
</reference>
<protein>
    <submittedName>
        <fullName evidence="1">Uncharacterized protein</fullName>
    </submittedName>
</protein>
<dbReference type="AlphaFoldDB" id="A0A921Q5J6"/>
<name>A0A921Q5J6_SORBI</name>
<sequence length="55" mass="6081">MLMPLSRNYSVSCGLLLMFGRFVNTVICLKACVGIAMWVCGLDGNFAVILYYKNA</sequence>